<gene>
    <name evidence="1" type="ORF">ACFQ11_13775</name>
</gene>
<protein>
    <submittedName>
        <fullName evidence="1">Uncharacterized protein</fullName>
    </submittedName>
</protein>
<accession>A0ABW3EPP0</accession>
<comment type="caution">
    <text evidence="1">The sequence shown here is derived from an EMBL/GenBank/DDBJ whole genome shotgun (WGS) entry which is preliminary data.</text>
</comment>
<evidence type="ECO:0000313" key="1">
    <source>
        <dbReference type="EMBL" id="MFD0901464.1"/>
    </source>
</evidence>
<dbReference type="RefSeq" id="WP_378298680.1">
    <property type="nucleotide sequence ID" value="NZ_JBHTJA010000021.1"/>
</dbReference>
<sequence>MGMDERCVHDLIVGQCGLCAPVPRGLRKQVYVTQGGSVFHAGTKCEALREGQRKAARFGMEIHDPRLVALNDAFAQGRGACEICFPDYTPDRPSAR</sequence>
<dbReference type="Proteomes" id="UP001596972">
    <property type="component" value="Unassembled WGS sequence"/>
</dbReference>
<evidence type="ECO:0000313" key="2">
    <source>
        <dbReference type="Proteomes" id="UP001596972"/>
    </source>
</evidence>
<dbReference type="EMBL" id="JBHTJA010000021">
    <property type="protein sequence ID" value="MFD0901464.1"/>
    <property type="molecule type" value="Genomic_DNA"/>
</dbReference>
<proteinExistence type="predicted"/>
<reference evidence="2" key="1">
    <citation type="journal article" date="2019" name="Int. J. Syst. Evol. Microbiol.">
        <title>The Global Catalogue of Microorganisms (GCM) 10K type strain sequencing project: providing services to taxonomists for standard genome sequencing and annotation.</title>
        <authorList>
            <consortium name="The Broad Institute Genomics Platform"/>
            <consortium name="The Broad Institute Genome Sequencing Center for Infectious Disease"/>
            <person name="Wu L."/>
            <person name="Ma J."/>
        </authorList>
    </citation>
    <scope>NUCLEOTIDE SEQUENCE [LARGE SCALE GENOMIC DNA]</scope>
    <source>
        <strain evidence="2">JCM 31202</strain>
    </source>
</reference>
<organism evidence="1 2">
    <name type="scientific">Actinomadura sediminis</name>
    <dbReference type="NCBI Taxonomy" id="1038904"/>
    <lineage>
        <taxon>Bacteria</taxon>
        <taxon>Bacillati</taxon>
        <taxon>Actinomycetota</taxon>
        <taxon>Actinomycetes</taxon>
        <taxon>Streptosporangiales</taxon>
        <taxon>Thermomonosporaceae</taxon>
        <taxon>Actinomadura</taxon>
    </lineage>
</organism>
<name>A0ABW3EPP0_9ACTN</name>
<keyword evidence="2" id="KW-1185">Reference proteome</keyword>